<dbReference type="Gene3D" id="3.90.550.10">
    <property type="entry name" value="Spore Coat Polysaccharide Biosynthesis Protein SpsA, Chain A"/>
    <property type="match status" value="1"/>
</dbReference>
<evidence type="ECO:0000313" key="2">
    <source>
        <dbReference type="EMBL" id="EFM10415.1"/>
    </source>
</evidence>
<dbReference type="eggNOG" id="COG1215">
    <property type="taxonomic scope" value="Bacteria"/>
</dbReference>
<keyword evidence="3" id="KW-1185">Reference proteome</keyword>
<name>E0IAL1_9BACL</name>
<evidence type="ECO:0000313" key="3">
    <source>
        <dbReference type="Proteomes" id="UP000005387"/>
    </source>
</evidence>
<dbReference type="InterPro" id="IPR001173">
    <property type="entry name" value="Glyco_trans_2-like"/>
</dbReference>
<dbReference type="InterPro" id="IPR029044">
    <property type="entry name" value="Nucleotide-diphossugar_trans"/>
</dbReference>
<dbReference type="AlphaFoldDB" id="E0IAL1"/>
<accession>E0IAL1</accession>
<sequence>MTEMEMGMESFAPAGVTVVSPTMRPQLMKQLLDNYARQQGVRKELIIVLNRKGMSMKRYKRAASAYDNVRVLRIAGRRPLGDCLNYAASRARYPYIAKFDDDDYYGPLYLSEAVNTFRVTKADLVGKSSFFFYFPHRQTLLLRRQPFRPYSGVKRIAGATIMFHQRVFKRVKFGKKRQGSDVQFIRACLRKGFRLRTSSRYHFAAIRRANRMSHTWKVRERQLFADRRAMVIRTKQFKLYVNRQRALRRDDELAD</sequence>
<reference evidence="2 3" key="1">
    <citation type="submission" date="2010-07" db="EMBL/GenBank/DDBJ databases">
        <title>The draft genome of Paenibacillus curdlanolyticus YK9.</title>
        <authorList>
            <consortium name="US DOE Joint Genome Institute (JGI-PGF)"/>
            <person name="Lucas S."/>
            <person name="Copeland A."/>
            <person name="Lapidus A."/>
            <person name="Cheng J.-F."/>
            <person name="Bruce D."/>
            <person name="Goodwin L."/>
            <person name="Pitluck S."/>
            <person name="Land M.L."/>
            <person name="Hauser L."/>
            <person name="Chang Y.-J."/>
            <person name="Jeffries C."/>
            <person name="Anderson I.J."/>
            <person name="Johnson E."/>
            <person name="Loganathan U."/>
            <person name="Mulhopadhyay B."/>
            <person name="Kyrpides N."/>
            <person name="Woyke T.J."/>
        </authorList>
    </citation>
    <scope>NUCLEOTIDE SEQUENCE [LARGE SCALE GENOMIC DNA]</scope>
    <source>
        <strain evidence="2 3">YK9</strain>
    </source>
</reference>
<dbReference type="Pfam" id="PF00535">
    <property type="entry name" value="Glycos_transf_2"/>
    <property type="match status" value="1"/>
</dbReference>
<dbReference type="EMBL" id="AEDD01000007">
    <property type="protein sequence ID" value="EFM10415.1"/>
    <property type="molecule type" value="Genomic_DNA"/>
</dbReference>
<gene>
    <name evidence="2" type="ORF">PaecuDRAFT_2851</name>
</gene>
<dbReference type="SUPFAM" id="SSF53448">
    <property type="entry name" value="Nucleotide-diphospho-sugar transferases"/>
    <property type="match status" value="1"/>
</dbReference>
<dbReference type="RefSeq" id="WP_006038841.1">
    <property type="nucleotide sequence ID" value="NZ_AEDD01000007.1"/>
</dbReference>
<dbReference type="STRING" id="717606.PaecuDRAFT_2851"/>
<keyword evidence="2" id="KW-0808">Transferase</keyword>
<proteinExistence type="predicted"/>
<dbReference type="CDD" id="cd00761">
    <property type="entry name" value="Glyco_tranf_GTA_type"/>
    <property type="match status" value="1"/>
</dbReference>
<dbReference type="GO" id="GO:0016740">
    <property type="term" value="F:transferase activity"/>
    <property type="evidence" value="ECO:0007669"/>
    <property type="project" value="UniProtKB-KW"/>
</dbReference>
<dbReference type="Proteomes" id="UP000005387">
    <property type="component" value="Unassembled WGS sequence"/>
</dbReference>
<evidence type="ECO:0000259" key="1">
    <source>
        <dbReference type="Pfam" id="PF00535"/>
    </source>
</evidence>
<protein>
    <submittedName>
        <fullName evidence="2">Glycosyl transferase family 2</fullName>
    </submittedName>
</protein>
<organism evidence="2 3">
    <name type="scientific">Paenibacillus curdlanolyticus YK9</name>
    <dbReference type="NCBI Taxonomy" id="717606"/>
    <lineage>
        <taxon>Bacteria</taxon>
        <taxon>Bacillati</taxon>
        <taxon>Bacillota</taxon>
        <taxon>Bacilli</taxon>
        <taxon>Bacillales</taxon>
        <taxon>Paenibacillaceae</taxon>
        <taxon>Paenibacillus</taxon>
    </lineage>
</organism>
<feature type="domain" description="Glycosyltransferase 2-like" evidence="1">
    <location>
        <begin position="25"/>
        <end position="131"/>
    </location>
</feature>